<dbReference type="Proteomes" id="UP000564378">
    <property type="component" value="Unassembled WGS sequence"/>
</dbReference>
<dbReference type="PANTHER" id="PTHR42685">
    <property type="entry name" value="GERANYLGERANYL DIPHOSPHATE REDUCTASE"/>
    <property type="match status" value="1"/>
</dbReference>
<proteinExistence type="predicted"/>
<evidence type="ECO:0000259" key="1">
    <source>
        <dbReference type="Pfam" id="PF01494"/>
    </source>
</evidence>
<feature type="domain" description="FAD-binding" evidence="1">
    <location>
        <begin position="4"/>
        <end position="120"/>
    </location>
</feature>
<keyword evidence="2" id="KW-0560">Oxidoreductase</keyword>
<evidence type="ECO:0000313" key="2">
    <source>
        <dbReference type="EMBL" id="MBC2776264.1"/>
    </source>
</evidence>
<dbReference type="EMBL" id="JACJVJ010000001">
    <property type="protein sequence ID" value="MBC2776264.1"/>
    <property type="molecule type" value="Genomic_DNA"/>
</dbReference>
<gene>
    <name evidence="2" type="ORF">H6P80_01395</name>
</gene>
<keyword evidence="3" id="KW-1185">Reference proteome</keyword>
<evidence type="ECO:0000313" key="3">
    <source>
        <dbReference type="Proteomes" id="UP000564378"/>
    </source>
</evidence>
<dbReference type="SUPFAM" id="SSF51905">
    <property type="entry name" value="FAD/NAD(P)-binding domain"/>
    <property type="match status" value="1"/>
</dbReference>
<organism evidence="2 3">
    <name type="scientific">Parasphingopyxis marina</name>
    <dbReference type="NCBI Taxonomy" id="2761622"/>
    <lineage>
        <taxon>Bacteria</taxon>
        <taxon>Pseudomonadati</taxon>
        <taxon>Pseudomonadota</taxon>
        <taxon>Alphaproteobacteria</taxon>
        <taxon>Sphingomonadales</taxon>
        <taxon>Sphingomonadaceae</taxon>
        <taxon>Parasphingopyxis</taxon>
    </lineage>
</organism>
<protein>
    <submittedName>
        <fullName evidence="2">FAD-dependent monooxygenase</fullName>
    </submittedName>
</protein>
<dbReference type="Pfam" id="PF01494">
    <property type="entry name" value="FAD_binding_3"/>
    <property type="match status" value="1"/>
</dbReference>
<dbReference type="RefSeq" id="WP_185799563.1">
    <property type="nucleotide sequence ID" value="NZ_JACJVJ010000001.1"/>
</dbReference>
<comment type="caution">
    <text evidence="2">The sequence shown here is derived from an EMBL/GenBank/DDBJ whole genome shotgun (WGS) entry which is preliminary data.</text>
</comment>
<dbReference type="InterPro" id="IPR036188">
    <property type="entry name" value="FAD/NAD-bd_sf"/>
</dbReference>
<dbReference type="InterPro" id="IPR050407">
    <property type="entry name" value="Geranylgeranyl_reductase"/>
</dbReference>
<sequence>MRRTAALIVGGGPAGAAAAITLARGGAAALVVERDAETRDHLCGGFVSWRTLETLARLGLSAPKIGGYGIDRVRLFAGNRAARARLPSPGIGVSRRRLDELLLGEAEAAGAEVIRGMAVREALPGAARLADDSEIAAEALFLATGKYELRGAKRAASPAQWMGLRYRYAATPSLAEALAGTIELHFFEGGYAGLLLQEDGTANLCMAVRRERLAEAGSDPGAMLDRLAAETPSLAERLGRAGDLVAHDAVGLVPYGWCARQGEAGLFRIGDQAAVIPSLAGEGIGIAIASGILAARAYAQGGPAAAPAYQRAFARRARRPLAVAGRLMRMAESPRAAGPAMRLAQIPGLVALLGRLTRIAA</sequence>
<dbReference type="GO" id="GO:0071949">
    <property type="term" value="F:FAD binding"/>
    <property type="evidence" value="ECO:0007669"/>
    <property type="project" value="InterPro"/>
</dbReference>
<dbReference type="Gene3D" id="3.50.50.60">
    <property type="entry name" value="FAD/NAD(P)-binding domain"/>
    <property type="match status" value="1"/>
</dbReference>
<dbReference type="GO" id="GO:0004497">
    <property type="term" value="F:monooxygenase activity"/>
    <property type="evidence" value="ECO:0007669"/>
    <property type="project" value="UniProtKB-KW"/>
</dbReference>
<dbReference type="InterPro" id="IPR002938">
    <property type="entry name" value="FAD-bd"/>
</dbReference>
<accession>A0A842HXN2</accession>
<reference evidence="2 3" key="1">
    <citation type="submission" date="2020-08" db="EMBL/GenBank/DDBJ databases">
        <title>Draft genome sequence of Parasphingopyxis sp. GrpM-11.</title>
        <authorList>
            <person name="Oh J."/>
            <person name="Roh D.-H."/>
        </authorList>
    </citation>
    <scope>NUCLEOTIDE SEQUENCE [LARGE SCALE GENOMIC DNA]</scope>
    <source>
        <strain evidence="2 3">GrpM-11</strain>
    </source>
</reference>
<dbReference type="AlphaFoldDB" id="A0A842HXN2"/>
<dbReference type="PANTHER" id="PTHR42685:SF22">
    <property type="entry name" value="CONDITIONED MEDIUM FACTOR RECEPTOR 1"/>
    <property type="match status" value="1"/>
</dbReference>
<name>A0A842HXN2_9SPHN</name>
<dbReference type="PRINTS" id="PR00420">
    <property type="entry name" value="RNGMNOXGNASE"/>
</dbReference>
<keyword evidence="2" id="KW-0503">Monooxygenase</keyword>